<dbReference type="FunFam" id="3.40.50.880:FF:000005">
    <property type="entry name" value="CTP synthase"/>
    <property type="match status" value="1"/>
</dbReference>
<gene>
    <name evidence="13" type="ORF">M413DRAFT_77936</name>
</gene>
<feature type="region of interest" description="Disordered" evidence="10">
    <location>
        <begin position="555"/>
        <end position="592"/>
    </location>
</feature>
<dbReference type="GO" id="GO:0005737">
    <property type="term" value="C:cytoplasm"/>
    <property type="evidence" value="ECO:0007669"/>
    <property type="project" value="TreeGrafter"/>
</dbReference>
<comment type="function">
    <text evidence="9">Catalyzes the ATP-dependent amination of UTP to CTP with either L-glutamine or ammonia as the source of nitrogen.</text>
</comment>
<keyword evidence="3 9" id="KW-0436">Ligase</keyword>
<sequence length="592" mass="65969">MNIDAGTMRPTEHGAFIYCEVYVLNDGGEVDLDLGNYERYLNVTLSRDNNITTGKIYREVIDKERKGEYLGKTVQIVPHVTNAIQDWIERVAKIPVDESGEVPDVCIIELGGTVGDIESAPFVEAMRQFQFRVGPANFALIHVSLVPDLHGEQKTKPTQTTVHCLRGLGLLPDIIACRLLGPQPLNPATKDKISMFCHVSTEQVVGVHDVSSVYHVPLLLQAQGLVDFFTKRLGLDKLGVWEARRAKGRELGIKWRDLTTGQERLFDQVTIALVGKYTDLKDSYMSVTKALEHSAFRVHRKLTIQWVESSDLESETQESNPAKYHDAWRAVVGARGILVPGGFGHRGTDGMMLAIKYAREQKVPFLGICLGFQLAVVEWARDVLNIPEATSAEFDPSTAHPLIVFMPEISKTHMGGTMRLGLRPTVFEADTEKWSKIRKLYGGAGTIWERHRHRYEVNPEFVDRLTESGMVFAGKDEKGERMQVCELRDHPFFLGLQAHPEFCTRPLNPSPPFLGFVAAACGPSILEEQIALQMATYEPPHPHAAMVSEAALKSASEALEKVEEEARNAGGPGDRDEQSKHMKVVQVVNEDD</sequence>
<keyword evidence="7 9" id="KW-0665">Pyrimidine biosynthesis</keyword>
<dbReference type="EC" id="6.3.4.2" evidence="9"/>
<dbReference type="EMBL" id="KN831803">
    <property type="protein sequence ID" value="KIM36633.1"/>
    <property type="molecule type" value="Genomic_DNA"/>
</dbReference>
<dbReference type="InterPro" id="IPR004468">
    <property type="entry name" value="CTP_synthase"/>
</dbReference>
<accession>A0A0C2XFE6</accession>
<dbReference type="GO" id="GO:0042802">
    <property type="term" value="F:identical protein binding"/>
    <property type="evidence" value="ECO:0007669"/>
    <property type="project" value="TreeGrafter"/>
</dbReference>
<dbReference type="Gene3D" id="3.40.50.880">
    <property type="match status" value="1"/>
</dbReference>
<dbReference type="AlphaFoldDB" id="A0A0C2XFE6"/>
<evidence type="ECO:0000259" key="11">
    <source>
        <dbReference type="Pfam" id="PF00117"/>
    </source>
</evidence>
<dbReference type="InterPro" id="IPR017926">
    <property type="entry name" value="GATASE"/>
</dbReference>
<dbReference type="GO" id="GO:0097268">
    <property type="term" value="C:cytoophidium"/>
    <property type="evidence" value="ECO:0007669"/>
    <property type="project" value="TreeGrafter"/>
</dbReference>
<dbReference type="UniPathway" id="UPA00159">
    <property type="reaction ID" value="UER00277"/>
</dbReference>
<evidence type="ECO:0000259" key="12">
    <source>
        <dbReference type="Pfam" id="PF06418"/>
    </source>
</evidence>
<dbReference type="SUPFAM" id="SSF52317">
    <property type="entry name" value="Class I glutamine amidotransferase-like"/>
    <property type="match status" value="1"/>
</dbReference>
<feature type="domain" description="Glutamine amidotransferase" evidence="11">
    <location>
        <begin position="280"/>
        <end position="517"/>
    </location>
</feature>
<evidence type="ECO:0000313" key="13">
    <source>
        <dbReference type="EMBL" id="KIM36633.1"/>
    </source>
</evidence>
<keyword evidence="5 9" id="KW-0067">ATP-binding</keyword>
<dbReference type="InterPro" id="IPR017456">
    <property type="entry name" value="CTP_synthase_N"/>
</dbReference>
<organism evidence="13 14">
    <name type="scientific">Hebeloma cylindrosporum</name>
    <dbReference type="NCBI Taxonomy" id="76867"/>
    <lineage>
        <taxon>Eukaryota</taxon>
        <taxon>Fungi</taxon>
        <taxon>Dikarya</taxon>
        <taxon>Basidiomycota</taxon>
        <taxon>Agaricomycotina</taxon>
        <taxon>Agaricomycetes</taxon>
        <taxon>Agaricomycetidae</taxon>
        <taxon>Agaricales</taxon>
        <taxon>Agaricineae</taxon>
        <taxon>Hymenogastraceae</taxon>
        <taxon>Hebeloma</taxon>
    </lineage>
</organism>
<dbReference type="CDD" id="cd03113">
    <property type="entry name" value="CTPS_N"/>
    <property type="match status" value="1"/>
</dbReference>
<comment type="similarity">
    <text evidence="2 9">Belongs to the CTP synthase family.</text>
</comment>
<dbReference type="HOGENOM" id="CLU_011675_5_0_1"/>
<dbReference type="PROSITE" id="PS51273">
    <property type="entry name" value="GATASE_TYPE_1"/>
    <property type="match status" value="1"/>
</dbReference>
<dbReference type="InterPro" id="IPR029062">
    <property type="entry name" value="Class_I_gatase-like"/>
</dbReference>
<evidence type="ECO:0000256" key="1">
    <source>
        <dbReference type="ARBA" id="ARBA00005171"/>
    </source>
</evidence>
<evidence type="ECO:0000256" key="5">
    <source>
        <dbReference type="ARBA" id="ARBA00022840"/>
    </source>
</evidence>
<dbReference type="Gene3D" id="3.40.50.300">
    <property type="entry name" value="P-loop containing nucleotide triphosphate hydrolases"/>
    <property type="match status" value="1"/>
</dbReference>
<dbReference type="NCBIfam" id="NF003792">
    <property type="entry name" value="PRK05380.1"/>
    <property type="match status" value="1"/>
</dbReference>
<dbReference type="InterPro" id="IPR027417">
    <property type="entry name" value="P-loop_NTPase"/>
</dbReference>
<feature type="domain" description="CTP synthase N-terminal" evidence="12">
    <location>
        <begin position="1"/>
        <end position="235"/>
    </location>
</feature>
<feature type="compositionally biased region" description="Basic and acidic residues" evidence="10">
    <location>
        <begin position="558"/>
        <end position="580"/>
    </location>
</feature>
<evidence type="ECO:0000256" key="7">
    <source>
        <dbReference type="ARBA" id="ARBA00022975"/>
    </source>
</evidence>
<evidence type="ECO:0000256" key="4">
    <source>
        <dbReference type="ARBA" id="ARBA00022741"/>
    </source>
</evidence>
<evidence type="ECO:0000313" key="14">
    <source>
        <dbReference type="Proteomes" id="UP000053424"/>
    </source>
</evidence>
<dbReference type="STRING" id="686832.A0A0C2XFE6"/>
<dbReference type="InterPro" id="IPR033828">
    <property type="entry name" value="GATase1_CTP_Synthase"/>
</dbReference>
<keyword evidence="6 9" id="KW-0315">Glutamine amidotransferase</keyword>
<dbReference type="Proteomes" id="UP000053424">
    <property type="component" value="Unassembled WGS sequence"/>
</dbReference>
<dbReference type="PANTHER" id="PTHR11550:SF0">
    <property type="entry name" value="CTP SYNTHASE-RELATED"/>
    <property type="match status" value="1"/>
</dbReference>
<dbReference type="SUPFAM" id="SSF52540">
    <property type="entry name" value="P-loop containing nucleoside triphosphate hydrolases"/>
    <property type="match status" value="1"/>
</dbReference>
<dbReference type="CDD" id="cd01746">
    <property type="entry name" value="GATase1_CTP_Synthase"/>
    <property type="match status" value="1"/>
</dbReference>
<reference evidence="14" key="2">
    <citation type="submission" date="2015-01" db="EMBL/GenBank/DDBJ databases">
        <title>Evolutionary Origins and Diversification of the Mycorrhizal Mutualists.</title>
        <authorList>
            <consortium name="DOE Joint Genome Institute"/>
            <consortium name="Mycorrhizal Genomics Consortium"/>
            <person name="Kohler A."/>
            <person name="Kuo A."/>
            <person name="Nagy L.G."/>
            <person name="Floudas D."/>
            <person name="Copeland A."/>
            <person name="Barry K.W."/>
            <person name="Cichocki N."/>
            <person name="Veneault-Fourrey C."/>
            <person name="LaButti K."/>
            <person name="Lindquist E.A."/>
            <person name="Lipzen A."/>
            <person name="Lundell T."/>
            <person name="Morin E."/>
            <person name="Murat C."/>
            <person name="Riley R."/>
            <person name="Ohm R."/>
            <person name="Sun H."/>
            <person name="Tunlid A."/>
            <person name="Henrissat B."/>
            <person name="Grigoriev I.V."/>
            <person name="Hibbett D.S."/>
            <person name="Martin F."/>
        </authorList>
    </citation>
    <scope>NUCLEOTIDE SEQUENCE [LARGE SCALE GENOMIC DNA]</scope>
    <source>
        <strain evidence="14">h7</strain>
    </source>
</reference>
<dbReference type="Pfam" id="PF06418">
    <property type="entry name" value="CTP_synth_N"/>
    <property type="match status" value="1"/>
</dbReference>
<dbReference type="GO" id="GO:0044210">
    <property type="term" value="P:'de novo' CTP biosynthetic process"/>
    <property type="evidence" value="ECO:0007669"/>
    <property type="project" value="UniProtKB-UniRule"/>
</dbReference>
<dbReference type="Pfam" id="PF00117">
    <property type="entry name" value="GATase"/>
    <property type="match status" value="1"/>
</dbReference>
<evidence type="ECO:0000256" key="9">
    <source>
        <dbReference type="RuleBase" id="RU810713"/>
    </source>
</evidence>
<dbReference type="PANTHER" id="PTHR11550">
    <property type="entry name" value="CTP SYNTHASE"/>
    <property type="match status" value="1"/>
</dbReference>
<name>A0A0C2XFE6_HEBCY</name>
<evidence type="ECO:0000256" key="6">
    <source>
        <dbReference type="ARBA" id="ARBA00022962"/>
    </source>
</evidence>
<keyword evidence="4 9" id="KW-0547">Nucleotide-binding</keyword>
<evidence type="ECO:0000256" key="8">
    <source>
        <dbReference type="ARBA" id="ARBA00047781"/>
    </source>
</evidence>
<comment type="catalytic activity">
    <reaction evidence="8 9">
        <text>UTP + L-glutamine + ATP + H2O = CTP + L-glutamate + ADP + phosphate + 2 H(+)</text>
        <dbReference type="Rhea" id="RHEA:26426"/>
        <dbReference type="ChEBI" id="CHEBI:15377"/>
        <dbReference type="ChEBI" id="CHEBI:15378"/>
        <dbReference type="ChEBI" id="CHEBI:29985"/>
        <dbReference type="ChEBI" id="CHEBI:30616"/>
        <dbReference type="ChEBI" id="CHEBI:37563"/>
        <dbReference type="ChEBI" id="CHEBI:43474"/>
        <dbReference type="ChEBI" id="CHEBI:46398"/>
        <dbReference type="ChEBI" id="CHEBI:58359"/>
        <dbReference type="ChEBI" id="CHEBI:456216"/>
        <dbReference type="EC" id="6.3.4.2"/>
    </reaction>
</comment>
<evidence type="ECO:0000256" key="3">
    <source>
        <dbReference type="ARBA" id="ARBA00022598"/>
    </source>
</evidence>
<dbReference type="GO" id="GO:0003883">
    <property type="term" value="F:CTP synthase activity"/>
    <property type="evidence" value="ECO:0007669"/>
    <property type="project" value="UniProtKB-UniRule"/>
</dbReference>
<dbReference type="OrthoDB" id="1739076at2759"/>
<comment type="pathway">
    <text evidence="1 9">Pyrimidine metabolism; CTP biosynthesis via de novo pathway; CTP from UDP: step 2/2.</text>
</comment>
<keyword evidence="14" id="KW-1185">Reference proteome</keyword>
<reference evidence="13 14" key="1">
    <citation type="submission" date="2014-04" db="EMBL/GenBank/DDBJ databases">
        <authorList>
            <consortium name="DOE Joint Genome Institute"/>
            <person name="Kuo A."/>
            <person name="Gay G."/>
            <person name="Dore J."/>
            <person name="Kohler A."/>
            <person name="Nagy L.G."/>
            <person name="Floudas D."/>
            <person name="Copeland A."/>
            <person name="Barry K.W."/>
            <person name="Cichocki N."/>
            <person name="Veneault-Fourrey C."/>
            <person name="LaButti K."/>
            <person name="Lindquist E.A."/>
            <person name="Lipzen A."/>
            <person name="Lundell T."/>
            <person name="Morin E."/>
            <person name="Murat C."/>
            <person name="Sun H."/>
            <person name="Tunlid A."/>
            <person name="Henrissat B."/>
            <person name="Grigoriev I.V."/>
            <person name="Hibbett D.S."/>
            <person name="Martin F."/>
            <person name="Nordberg H.P."/>
            <person name="Cantor M.N."/>
            <person name="Hua S.X."/>
        </authorList>
    </citation>
    <scope>NUCLEOTIDE SEQUENCE [LARGE SCALE GENOMIC DNA]</scope>
    <source>
        <strain evidence="14">h7</strain>
    </source>
</reference>
<protein>
    <recommendedName>
        <fullName evidence="9">CTP synthase</fullName>
        <ecNumber evidence="9">6.3.4.2</ecNumber>
    </recommendedName>
    <alternativeName>
        <fullName evidence="9">UTP--ammonia ligase</fullName>
    </alternativeName>
</protein>
<dbReference type="GO" id="GO:0019856">
    <property type="term" value="P:pyrimidine nucleobase biosynthetic process"/>
    <property type="evidence" value="ECO:0007669"/>
    <property type="project" value="TreeGrafter"/>
</dbReference>
<dbReference type="GO" id="GO:0005524">
    <property type="term" value="F:ATP binding"/>
    <property type="evidence" value="ECO:0007669"/>
    <property type="project" value="UniProtKB-KW"/>
</dbReference>
<evidence type="ECO:0000256" key="2">
    <source>
        <dbReference type="ARBA" id="ARBA00007533"/>
    </source>
</evidence>
<evidence type="ECO:0000256" key="10">
    <source>
        <dbReference type="SAM" id="MobiDB-lite"/>
    </source>
</evidence>
<proteinExistence type="inferred from homology"/>
<dbReference type="NCBIfam" id="TIGR00337">
    <property type="entry name" value="PyrG"/>
    <property type="match status" value="1"/>
</dbReference>